<feature type="region of interest" description="Disordered" evidence="1">
    <location>
        <begin position="168"/>
        <end position="218"/>
    </location>
</feature>
<evidence type="ECO:0000313" key="3">
    <source>
        <dbReference type="Proteomes" id="UP000002037"/>
    </source>
</evidence>
<dbReference type="EMBL" id="GG692397">
    <property type="protein sequence ID" value="EER33417.1"/>
    <property type="molecule type" value="Genomic_DNA"/>
</dbReference>
<dbReference type="AlphaFoldDB" id="C5M9S3"/>
<dbReference type="KEGG" id="ctp:CTRG_02235"/>
<dbReference type="HOGENOM" id="CLU_365629_0_0_1"/>
<dbReference type="Proteomes" id="UP000002037">
    <property type="component" value="Unassembled WGS sequence"/>
</dbReference>
<organism evidence="2 3">
    <name type="scientific">Candida tropicalis (strain ATCC MYA-3404 / T1)</name>
    <name type="common">Yeast</name>
    <dbReference type="NCBI Taxonomy" id="294747"/>
    <lineage>
        <taxon>Eukaryota</taxon>
        <taxon>Fungi</taxon>
        <taxon>Dikarya</taxon>
        <taxon>Ascomycota</taxon>
        <taxon>Saccharomycotina</taxon>
        <taxon>Pichiomycetes</taxon>
        <taxon>Debaryomycetaceae</taxon>
        <taxon>Candida/Lodderomyces clade</taxon>
        <taxon>Candida</taxon>
    </lineage>
</organism>
<feature type="compositionally biased region" description="Acidic residues" evidence="1">
    <location>
        <begin position="185"/>
        <end position="207"/>
    </location>
</feature>
<keyword evidence="3" id="KW-1185">Reference proteome</keyword>
<sequence>MDTGKETKKSSYPGFQTTLIDSLIPEISEDGINLNSSSEFDRLITHLELSFYNREALPIPSTNIIRILFTLASRSPDSNWTVSNNLSDDIPTSRQRIKPKSSFYEDSNGKGNLCDRSIKLIDKYIQELPNEKLYKNLTSFMNDFMESSGRRNRTKMPQKYEDVLVIMRQSPKKRMTSSECVTQSDIDDSDNADLDEVGDSEDDDDESGGTTHRDDFLMEQEINKYQNMPVENKYNFNDGTNQSGVNNPSVLFNRDDSPVPKPKWQGIKVYDESLLSNRLSPRLNDFDLWRLINFTFYCAGRRNIVFDSTYESCHMIYTAQAATIDKIFSIIEINLVKEFSKMFPDGKDDPYKWLFKQSLTRRMLAMDQISQNSTLFLSNLLKQLGYLRNNWYDRIAEYVFNGLVCKESPSSSKTESQLRIPTTCYEHERILLKKSFNKYKAETEKFAYYNDNIDSMKLRFKIINTVHYWSLAFDKVTRDGITRSERSNTNFLEPAVLIDEVAKKFMVIEYDYWVEFYYSSLMESSIPLNYRDILLVNLSSKLLHNLTGSRQWSFKLYPRDDKKHPDWRSSNFKLVLDWMKDRELYLSFIEDETYQSFAHFKELWKKYNFVLGWVFSFALRDVTEVGYDTLIKKEFLQSACKQMDILREQVYMQFIKNCKDGSNDLPFKLTITEANKLESEPRSWEKFTSIISNTLLN</sequence>
<reference evidence="2 3" key="1">
    <citation type="journal article" date="2009" name="Nature">
        <title>Evolution of pathogenicity and sexual reproduction in eight Candida genomes.</title>
        <authorList>
            <person name="Butler G."/>
            <person name="Rasmussen M.D."/>
            <person name="Lin M.F."/>
            <person name="Santos M.A."/>
            <person name="Sakthikumar S."/>
            <person name="Munro C.A."/>
            <person name="Rheinbay E."/>
            <person name="Grabherr M."/>
            <person name="Forche A."/>
            <person name="Reedy J.L."/>
            <person name="Agrafioti I."/>
            <person name="Arnaud M.B."/>
            <person name="Bates S."/>
            <person name="Brown A.J."/>
            <person name="Brunke S."/>
            <person name="Costanzo M.C."/>
            <person name="Fitzpatrick D.A."/>
            <person name="de Groot P.W."/>
            <person name="Harris D."/>
            <person name="Hoyer L.L."/>
            <person name="Hube B."/>
            <person name="Klis F.M."/>
            <person name="Kodira C."/>
            <person name="Lennard N."/>
            <person name="Logue M.E."/>
            <person name="Martin R."/>
            <person name="Neiman A.M."/>
            <person name="Nikolaou E."/>
            <person name="Quail M.A."/>
            <person name="Quinn J."/>
            <person name="Santos M.C."/>
            <person name="Schmitzberger F.F."/>
            <person name="Sherlock G."/>
            <person name="Shah P."/>
            <person name="Silverstein K.A."/>
            <person name="Skrzypek M.S."/>
            <person name="Soll D."/>
            <person name="Staggs R."/>
            <person name="Stansfield I."/>
            <person name="Stumpf M.P."/>
            <person name="Sudbery P.E."/>
            <person name="Srikantha T."/>
            <person name="Zeng Q."/>
            <person name="Berman J."/>
            <person name="Berriman M."/>
            <person name="Heitman J."/>
            <person name="Gow N.A."/>
            <person name="Lorenz M.C."/>
            <person name="Birren B.W."/>
            <person name="Kellis M."/>
            <person name="Cuomo C.A."/>
        </authorList>
    </citation>
    <scope>NUCLEOTIDE SEQUENCE [LARGE SCALE GENOMIC DNA]</scope>
    <source>
        <strain evidence="3">ATCC MYA-3404 / T1</strain>
    </source>
</reference>
<name>C5M9S3_CANTT</name>
<dbReference type="VEuPathDB" id="FungiDB:CTRG_02235"/>
<protein>
    <submittedName>
        <fullName evidence="2">Uncharacterized protein</fullName>
    </submittedName>
</protein>
<dbReference type="GeneID" id="8296938"/>
<dbReference type="OrthoDB" id="4084947at2759"/>
<proteinExistence type="predicted"/>
<dbReference type="eggNOG" id="ENOG502RPYN">
    <property type="taxonomic scope" value="Eukaryota"/>
</dbReference>
<evidence type="ECO:0000313" key="2">
    <source>
        <dbReference type="EMBL" id="EER33417.1"/>
    </source>
</evidence>
<accession>C5M9S3</accession>
<evidence type="ECO:0000256" key="1">
    <source>
        <dbReference type="SAM" id="MobiDB-lite"/>
    </source>
</evidence>
<gene>
    <name evidence="2" type="ORF">CTRG_02235</name>
</gene>
<dbReference type="RefSeq" id="XP_002547938.1">
    <property type="nucleotide sequence ID" value="XM_002547892.1"/>
</dbReference>